<keyword evidence="1" id="KW-0346">Stress response</keyword>
<gene>
    <name evidence="1" type="ORF">CTheo_5864</name>
</gene>
<dbReference type="CDD" id="cd10170">
    <property type="entry name" value="ASKHA_NBD_HSP70"/>
    <property type="match status" value="1"/>
</dbReference>
<evidence type="ECO:0000313" key="1">
    <source>
        <dbReference type="EMBL" id="KAB5590693.1"/>
    </source>
</evidence>
<dbReference type="InterPro" id="IPR043129">
    <property type="entry name" value="ATPase_NBD"/>
</dbReference>
<dbReference type="PANTHER" id="PTHR14187">
    <property type="entry name" value="ALPHA KINASE/ELONGATION FACTOR 2 KINASE"/>
    <property type="match status" value="1"/>
</dbReference>
<protein>
    <submittedName>
        <fullName evidence="1">Heat shock protein HSP70</fullName>
    </submittedName>
</protein>
<dbReference type="Proteomes" id="UP000383932">
    <property type="component" value="Unassembled WGS sequence"/>
</dbReference>
<comment type="caution">
    <text evidence="1">The sequence shown here is derived from an EMBL/GenBank/DDBJ whole genome shotgun (WGS) entry which is preliminary data.</text>
</comment>
<dbReference type="Gene3D" id="3.90.640.10">
    <property type="entry name" value="Actin, Chain A, domain 4"/>
    <property type="match status" value="1"/>
</dbReference>
<dbReference type="SUPFAM" id="SSF53067">
    <property type="entry name" value="Actin-like ATPase domain"/>
    <property type="match status" value="2"/>
</dbReference>
<reference evidence="1 2" key="1">
    <citation type="journal article" date="2019" name="Fungal Biol. Biotechnol.">
        <title>Draft genome sequence of fastidious pathogen Ceratobasidium theobromae, which causes vascular-streak dieback in Theobroma cacao.</title>
        <authorList>
            <person name="Ali S.S."/>
            <person name="Asman A."/>
            <person name="Shao J."/>
            <person name="Firmansyah A.P."/>
            <person name="Susilo A.W."/>
            <person name="Rosmana A."/>
            <person name="McMahon P."/>
            <person name="Junaid M."/>
            <person name="Guest D."/>
            <person name="Kheng T.Y."/>
            <person name="Meinhardt L.W."/>
            <person name="Bailey B.A."/>
        </authorList>
    </citation>
    <scope>NUCLEOTIDE SEQUENCE [LARGE SCALE GENOMIC DNA]</scope>
    <source>
        <strain evidence="1 2">CT2</strain>
    </source>
</reference>
<sequence length="598" mass="66374">MSNSIRVPGTWEGETKIVVGIDIGTTQSGVAYAYLQTGGEKVIQRVTEWPDQGQGQGSSKVPTLIWYDTNKKAVSFGADALTVETEGKAYDEQWYLAKHFKLHLHPRDLVAKSHLTLDPLPPGVPREKIYADFLRYLLKGTQKHFESRILDGKAVWARHRSSVEFVIAHPNGWGLNEQTVLRNVAVEAGYTDQATASSQIRFVTEAEASVHYCIHNAGLGGRLKTGTNFLVSDAGGSTVDSTLYTVTESEPVLKLKEQRASGCVQAGAIFVDIEVEKYLRVGLTNAGLSTDDVDAYTKAAVRDFEGSAKRKFCDETGRYYIQIPHMGFSDTALGVRRGRMAVEGSTMKRFFDVCCREIFSSVDEQVEGHNVPHILLVGGFGDSPYLRNEFMKRYEPRGSSITCTNDPNSKVVADGAVIWGIVSNVVSRAPRYSFGAIYGKTVLPWNPLLRQRRFYLSPKGLPVLPGAWSQIVQKGVALDSDAIRRDDYVSIFDKPDPDLKSMTMDLYAYSGDDDPDWARDGEGNLLPGFRKVCVIKGDMRNLEGTLKKKEGLFDDPYWVVELDVCMRFGGTELKAYLEWEDNGRKCQGPAEVIPESDV</sequence>
<keyword evidence="2" id="KW-1185">Reference proteome</keyword>
<name>A0A5N5QGN2_9AGAM</name>
<dbReference type="EMBL" id="SSOP01000151">
    <property type="protein sequence ID" value="KAB5590693.1"/>
    <property type="molecule type" value="Genomic_DNA"/>
</dbReference>
<accession>A0A5N5QGN2</accession>
<proteinExistence type="predicted"/>
<dbReference type="AlphaFoldDB" id="A0A5N5QGN2"/>
<organism evidence="1 2">
    <name type="scientific">Ceratobasidium theobromae</name>
    <dbReference type="NCBI Taxonomy" id="1582974"/>
    <lineage>
        <taxon>Eukaryota</taxon>
        <taxon>Fungi</taxon>
        <taxon>Dikarya</taxon>
        <taxon>Basidiomycota</taxon>
        <taxon>Agaricomycotina</taxon>
        <taxon>Agaricomycetes</taxon>
        <taxon>Cantharellales</taxon>
        <taxon>Ceratobasidiaceae</taxon>
        <taxon>Ceratobasidium</taxon>
    </lineage>
</organism>
<dbReference type="Gene3D" id="3.30.420.40">
    <property type="match status" value="2"/>
</dbReference>
<dbReference type="OrthoDB" id="2963168at2759"/>
<evidence type="ECO:0000313" key="2">
    <source>
        <dbReference type="Proteomes" id="UP000383932"/>
    </source>
</evidence>
<dbReference type="PANTHER" id="PTHR14187:SF5">
    <property type="entry name" value="HEAT SHOCK 70 KDA PROTEIN 12A"/>
    <property type="match status" value="1"/>
</dbReference>